<protein>
    <submittedName>
        <fullName evidence="2">FABP family protein</fullName>
    </submittedName>
</protein>
<proteinExistence type="predicted"/>
<reference evidence="2 3" key="1">
    <citation type="submission" date="2019-08" db="EMBL/GenBank/DDBJ databases">
        <title>Hyperibacter terrae gen. nov., sp. nov. and Hyperibacter viscosus sp. nov., two new members in the family Rhodospirillaceae isolated from the rhizosphere of Hypericum perforatum.</title>
        <authorList>
            <person name="Noviana Z."/>
        </authorList>
    </citation>
    <scope>NUCLEOTIDE SEQUENCE [LARGE SCALE GENOMIC DNA]</scope>
    <source>
        <strain evidence="2 3">R5959</strain>
    </source>
</reference>
<sequence>MPSIPDDVFTEPDVSPDTLANLGPLRRLAGIWESDQGVDINPKADGPERRLFREHIRMEPIDAQTNGPQLLYGLRYHIHINTPEEAITFHDQVGYWLWEPATGLIMQTIAIPRGQVVLAGGTAKPDDERISVEARRGDTRFGICSTTFLDEAFRTDYYRIDITFNGDDSWTYVTRTDLAVRGATPPFDHRDTNTLKRIAAPTPNPLIGLLKRGQAG</sequence>
<dbReference type="EMBL" id="CP042582">
    <property type="protein sequence ID" value="QEX24551.1"/>
    <property type="molecule type" value="Genomic_DNA"/>
</dbReference>
<dbReference type="OrthoDB" id="9784808at2"/>
<organism evidence="2 3">
    <name type="scientific">Hypericibacter adhaerens</name>
    <dbReference type="NCBI Taxonomy" id="2602016"/>
    <lineage>
        <taxon>Bacteria</taxon>
        <taxon>Pseudomonadati</taxon>
        <taxon>Pseudomonadota</taxon>
        <taxon>Alphaproteobacteria</taxon>
        <taxon>Rhodospirillales</taxon>
        <taxon>Dongiaceae</taxon>
        <taxon>Hypericibacter</taxon>
    </lineage>
</organism>
<dbReference type="PIRSF" id="PIRSF036226">
    <property type="entry name" value="UCP036226"/>
    <property type="match status" value="1"/>
</dbReference>
<dbReference type="InterPro" id="IPR012674">
    <property type="entry name" value="Calycin"/>
</dbReference>
<dbReference type="Gene3D" id="2.40.128.20">
    <property type="match status" value="1"/>
</dbReference>
<dbReference type="AlphaFoldDB" id="A0A5J6N3Y5"/>
<dbReference type="InterPro" id="IPR014878">
    <property type="entry name" value="THAP4-like_heme-bd"/>
</dbReference>
<dbReference type="KEGG" id="hadh:FRZ61_44920"/>
<accession>A0A5J6N3Y5</accession>
<dbReference type="RefSeq" id="WP_151119818.1">
    <property type="nucleotide sequence ID" value="NZ_CP042582.1"/>
</dbReference>
<dbReference type="InterPro" id="IPR014602">
    <property type="entry name" value="UCP036226"/>
</dbReference>
<keyword evidence="3" id="KW-1185">Reference proteome</keyword>
<name>A0A5J6N3Y5_9PROT</name>
<evidence type="ECO:0000313" key="2">
    <source>
        <dbReference type="EMBL" id="QEX24551.1"/>
    </source>
</evidence>
<gene>
    <name evidence="2" type="ORF">FRZ61_44920</name>
</gene>
<dbReference type="SUPFAM" id="SSF50814">
    <property type="entry name" value="Lipocalins"/>
    <property type="match status" value="1"/>
</dbReference>
<dbReference type="Proteomes" id="UP000325797">
    <property type="component" value="Chromosome"/>
</dbReference>
<dbReference type="Pfam" id="PF08768">
    <property type="entry name" value="THAP4_heme-bd"/>
    <property type="match status" value="1"/>
</dbReference>
<evidence type="ECO:0000313" key="3">
    <source>
        <dbReference type="Proteomes" id="UP000325797"/>
    </source>
</evidence>
<evidence type="ECO:0000259" key="1">
    <source>
        <dbReference type="Pfam" id="PF08768"/>
    </source>
</evidence>
<feature type="domain" description="THAP4-like heme-binding" evidence="1">
    <location>
        <begin position="21"/>
        <end position="197"/>
    </location>
</feature>